<evidence type="ECO:0000313" key="2">
    <source>
        <dbReference type="EMBL" id="PTL74493.1"/>
    </source>
</evidence>
<accession>A0A2T4UYA4</accession>
<keyword evidence="3" id="KW-1185">Reference proteome</keyword>
<dbReference type="Proteomes" id="UP000241085">
    <property type="component" value="Unassembled WGS sequence"/>
</dbReference>
<evidence type="ECO:0000256" key="1">
    <source>
        <dbReference type="SAM" id="MobiDB-lite"/>
    </source>
</evidence>
<name>A0A2T4UYA4_9MICO</name>
<reference evidence="2 3" key="1">
    <citation type="submission" date="2018-03" db="EMBL/GenBank/DDBJ databases">
        <title>Bacteriophage NCPPB3778 and a type I-E CRISPR drive the evolution of the US Biological Select Agent, Rathayibacter toxicus.</title>
        <authorList>
            <person name="Davis E.W.II."/>
            <person name="Tabima J.F."/>
            <person name="Weisberg A.J."/>
            <person name="Dantas Lopes L."/>
            <person name="Wiseman M.S."/>
            <person name="Wiseman M.S."/>
            <person name="Pupko T."/>
            <person name="Belcher M.S."/>
            <person name="Sechler A.J."/>
            <person name="Tancos M.A."/>
            <person name="Schroeder B.K."/>
            <person name="Murray T.D."/>
            <person name="Luster D.G."/>
            <person name="Schneider W.L."/>
            <person name="Rogers E."/>
            <person name="Andreote F.D."/>
            <person name="Grunwald N.J."/>
            <person name="Putnam M.L."/>
            <person name="Chang J.H."/>
        </authorList>
    </citation>
    <scope>NUCLEOTIDE SEQUENCE [LARGE SCALE GENOMIC DNA]</scope>
    <source>
        <strain evidence="2 3">DSM 15933</strain>
    </source>
</reference>
<comment type="caution">
    <text evidence="2">The sequence shown here is derived from an EMBL/GenBank/DDBJ whole genome shotgun (WGS) entry which is preliminary data.</text>
</comment>
<sequence>MPDWSRFLPLSARPDVDESGVSNDWRPLVADRLDRLAVLAASPSFLEEEAAGAVSAPSTPPPSAAAVLGELVVRLSSSTGQRLATRVGAREAGSPPPAEEIPGALTALASARRSGSGSRGVADLVDVVRVELSLVTGVDLPPRVSGAIAMERMQRAPLPIRAALRGRSLVATDAGWELGLGPAVRAPAEVLLRFLLGLGPFPDAPPADA</sequence>
<dbReference type="EMBL" id="PZPL01000001">
    <property type="protein sequence ID" value="PTL74493.1"/>
    <property type="molecule type" value="Genomic_DNA"/>
</dbReference>
<feature type="region of interest" description="Disordered" evidence="1">
    <location>
        <begin position="1"/>
        <end position="23"/>
    </location>
</feature>
<proteinExistence type="predicted"/>
<dbReference type="AlphaFoldDB" id="A0A2T4UYA4"/>
<gene>
    <name evidence="2" type="ORF">C1I63_17835</name>
</gene>
<evidence type="ECO:0000313" key="3">
    <source>
        <dbReference type="Proteomes" id="UP000241085"/>
    </source>
</evidence>
<protein>
    <submittedName>
        <fullName evidence="2">Uncharacterized protein</fullName>
    </submittedName>
</protein>
<dbReference type="RefSeq" id="WP_055791156.1">
    <property type="nucleotide sequence ID" value="NZ_PZPL01000001.1"/>
</dbReference>
<organism evidence="2 3">
    <name type="scientific">Rathayibacter caricis DSM 15933</name>
    <dbReference type="NCBI Taxonomy" id="1328867"/>
    <lineage>
        <taxon>Bacteria</taxon>
        <taxon>Bacillati</taxon>
        <taxon>Actinomycetota</taxon>
        <taxon>Actinomycetes</taxon>
        <taxon>Micrococcales</taxon>
        <taxon>Microbacteriaceae</taxon>
        <taxon>Rathayibacter</taxon>
    </lineage>
</organism>